<comment type="caution">
    <text evidence="1">The sequence shown here is derived from an EMBL/GenBank/DDBJ whole genome shotgun (WGS) entry which is preliminary data.</text>
</comment>
<evidence type="ECO:0000313" key="1">
    <source>
        <dbReference type="EMBL" id="KAI3730190.1"/>
    </source>
</evidence>
<keyword evidence="2" id="KW-1185">Reference proteome</keyword>
<name>A0ACB9C7K8_ARCLA</name>
<evidence type="ECO:0000313" key="2">
    <source>
        <dbReference type="Proteomes" id="UP001055879"/>
    </source>
</evidence>
<dbReference type="Proteomes" id="UP001055879">
    <property type="component" value="Linkage Group LG05"/>
</dbReference>
<dbReference type="EMBL" id="CM042051">
    <property type="protein sequence ID" value="KAI3730190.1"/>
    <property type="molecule type" value="Genomic_DNA"/>
</dbReference>
<reference evidence="2" key="1">
    <citation type="journal article" date="2022" name="Mol. Ecol. Resour.">
        <title>The genomes of chicory, endive, great burdock and yacon provide insights into Asteraceae palaeo-polyploidization history and plant inulin production.</title>
        <authorList>
            <person name="Fan W."/>
            <person name="Wang S."/>
            <person name="Wang H."/>
            <person name="Wang A."/>
            <person name="Jiang F."/>
            <person name="Liu H."/>
            <person name="Zhao H."/>
            <person name="Xu D."/>
            <person name="Zhang Y."/>
        </authorList>
    </citation>
    <scope>NUCLEOTIDE SEQUENCE [LARGE SCALE GENOMIC DNA]</scope>
    <source>
        <strain evidence="2">cv. Niubang</strain>
    </source>
</reference>
<organism evidence="1 2">
    <name type="scientific">Arctium lappa</name>
    <name type="common">Greater burdock</name>
    <name type="synonym">Lappa major</name>
    <dbReference type="NCBI Taxonomy" id="4217"/>
    <lineage>
        <taxon>Eukaryota</taxon>
        <taxon>Viridiplantae</taxon>
        <taxon>Streptophyta</taxon>
        <taxon>Embryophyta</taxon>
        <taxon>Tracheophyta</taxon>
        <taxon>Spermatophyta</taxon>
        <taxon>Magnoliopsida</taxon>
        <taxon>eudicotyledons</taxon>
        <taxon>Gunneridae</taxon>
        <taxon>Pentapetalae</taxon>
        <taxon>asterids</taxon>
        <taxon>campanulids</taxon>
        <taxon>Asterales</taxon>
        <taxon>Asteraceae</taxon>
        <taxon>Carduoideae</taxon>
        <taxon>Cardueae</taxon>
        <taxon>Arctiinae</taxon>
        <taxon>Arctium</taxon>
    </lineage>
</organism>
<sequence length="790" mass="90906">MERFLKRKASTPDCNNNGERPSGSNLRNDLPSMISEVDLNNLPSDPSERKSISQYHPNQKDEIRRKYLIKGPCQPRGHDFPRRIIGNKARRFNPAWFDQYGNWLEYSLKADKAFCLCCYLFRDQCGGQGGSDAFLTEGFSSWNKTERLTTHVGHINSFHNRAVKKCEDLMRQDQSIAVAFHKQSDIQKNEYRIRLNASVDAARFLLNGALPFRGHDESETSFHRGNFLELIKLIRDQNEVVGKVTLGNAPGNNQMVAPSIQKDVVHCFAQEVLKYIFQEINDDVFSLLVDESSDISKKEQMAVVLRYVTRGIVKERFVGLVHVKDTNALSLKSAIEFLFVEHDLSLKKIRGQGYDGSSNMRGKFNGLKTLILRENSSAYYVHCFAHQLQLVVVAVAHKHIEVGKFFDMIASLMNVVCASCKRSDMVRESQKEKVHEAIGSGETETGSGLNQELSLGRPGDTRWGSHYKTLKRLVDLFPSVIEVLQYVEDVCENPYSQRQANGLHIYFQSFDSVFYLHLMLHILGVTESLSQALQKKDQDIFNAVSLVKSTKRQLQQFRVDGFCRLLEKISSFCEKHDIETVNMEEIYVNPKNRRHKTNITYRHYYEYECFNTIMDMQIQEFGDRFDEVSSELLTCMAALSPHYSFCDFDPSKLLRLTEFYPDDFSDDERTTLEHQLPLYIDNVQHDELFANLKGMSELGRVMIETRKHLVFPLVYRLLKLALVLPVATATVERCFSAMKLVKSTLRNRICDDFLNACVICAVEKEVLAKVTNQDVMTRFQMMKTRRNQLM</sequence>
<proteinExistence type="predicted"/>
<accession>A0ACB9C7K8</accession>
<protein>
    <submittedName>
        <fullName evidence="1">Uncharacterized protein</fullName>
    </submittedName>
</protein>
<reference evidence="1 2" key="2">
    <citation type="journal article" date="2022" name="Mol. Ecol. Resour.">
        <title>The genomes of chicory, endive, great burdock and yacon provide insights into Asteraceae paleo-polyploidization history and plant inulin production.</title>
        <authorList>
            <person name="Fan W."/>
            <person name="Wang S."/>
            <person name="Wang H."/>
            <person name="Wang A."/>
            <person name="Jiang F."/>
            <person name="Liu H."/>
            <person name="Zhao H."/>
            <person name="Xu D."/>
            <person name="Zhang Y."/>
        </authorList>
    </citation>
    <scope>NUCLEOTIDE SEQUENCE [LARGE SCALE GENOMIC DNA]</scope>
    <source>
        <strain evidence="2">cv. Niubang</strain>
    </source>
</reference>
<gene>
    <name evidence="1" type="ORF">L6452_18867</name>
</gene>